<name>A0A6G0XXK1_9STRA</name>
<proteinExistence type="predicted"/>
<feature type="region of interest" description="Disordered" evidence="1">
    <location>
        <begin position="54"/>
        <end position="75"/>
    </location>
</feature>
<feature type="compositionally biased region" description="Basic and acidic residues" evidence="1">
    <location>
        <begin position="54"/>
        <end position="68"/>
    </location>
</feature>
<accession>A0A6G0XXK1</accession>
<dbReference type="EMBL" id="VJMJ01000002">
    <property type="protein sequence ID" value="KAF0745228.1"/>
    <property type="molecule type" value="Genomic_DNA"/>
</dbReference>
<evidence type="ECO:0000256" key="1">
    <source>
        <dbReference type="SAM" id="MobiDB-lite"/>
    </source>
</evidence>
<evidence type="ECO:0000313" key="2">
    <source>
        <dbReference type="EMBL" id="KAF0745228.1"/>
    </source>
</evidence>
<sequence length="165" mass="18704">MVAVSKSTLLVSDESGKCRYKTGKCMNDRSFKRNGQYHQLCLFHREKANRIQRKFDRQKRSIAKENKSNQKSTDNAKVLETTLSFGNHRDVEFFSDTDSCDGRLSVDSCDGLFKDDIWSSPISDHGISIKLEHIGDPEPVPVNSPVTHQGRLSVDEIDFLCSAMF</sequence>
<reference evidence="2 3" key="1">
    <citation type="submission" date="2019-07" db="EMBL/GenBank/DDBJ databases">
        <title>Genomics analysis of Aphanomyces spp. identifies a new class of oomycete effector associated with host adaptation.</title>
        <authorList>
            <person name="Gaulin E."/>
        </authorList>
    </citation>
    <scope>NUCLEOTIDE SEQUENCE [LARGE SCALE GENOMIC DNA]</scope>
    <source>
        <strain evidence="2 3">ATCC 201684</strain>
    </source>
</reference>
<dbReference type="VEuPathDB" id="FungiDB:AeMF1_019643"/>
<dbReference type="Proteomes" id="UP000481153">
    <property type="component" value="Unassembled WGS sequence"/>
</dbReference>
<comment type="caution">
    <text evidence="2">The sequence shown here is derived from an EMBL/GenBank/DDBJ whole genome shotgun (WGS) entry which is preliminary data.</text>
</comment>
<protein>
    <submittedName>
        <fullName evidence="2">Uncharacterized protein</fullName>
    </submittedName>
</protein>
<dbReference type="AlphaFoldDB" id="A0A6G0XXK1"/>
<evidence type="ECO:0000313" key="3">
    <source>
        <dbReference type="Proteomes" id="UP000481153"/>
    </source>
</evidence>
<gene>
    <name evidence="2" type="ORF">Ae201684_000261</name>
</gene>
<keyword evidence="3" id="KW-1185">Reference proteome</keyword>
<organism evidence="2 3">
    <name type="scientific">Aphanomyces euteiches</name>
    <dbReference type="NCBI Taxonomy" id="100861"/>
    <lineage>
        <taxon>Eukaryota</taxon>
        <taxon>Sar</taxon>
        <taxon>Stramenopiles</taxon>
        <taxon>Oomycota</taxon>
        <taxon>Saprolegniomycetes</taxon>
        <taxon>Saprolegniales</taxon>
        <taxon>Verrucalvaceae</taxon>
        <taxon>Aphanomyces</taxon>
    </lineage>
</organism>